<comment type="function">
    <text evidence="2">Electron transfer subunit of the terminal reductase during anaerobic growth on various sulfoxide and N-oxide compounds.</text>
</comment>
<keyword evidence="4" id="KW-0004">4Fe-4S</keyword>
<organism evidence="11">
    <name type="scientific">Muribaculaceae bacterium Z82</name>
    <dbReference type="NCBI Taxonomy" id="2304548"/>
    <lineage>
        <taxon>Bacteria</taxon>
        <taxon>Pseudomonadati</taxon>
        <taxon>Bacteroidota</taxon>
        <taxon>Bacteroidia</taxon>
        <taxon>Bacteroidales</taxon>
        <taxon>Muribaculaceae</taxon>
    </lineage>
</organism>
<keyword evidence="7" id="KW-0249">Electron transport</keyword>
<accession>A0A7C9P042</accession>
<evidence type="ECO:0000256" key="5">
    <source>
        <dbReference type="ARBA" id="ARBA00022723"/>
    </source>
</evidence>
<keyword evidence="6" id="KW-0677">Repeat</keyword>
<dbReference type="InterPro" id="IPR050954">
    <property type="entry name" value="ET_IronSulfur_Cluster-Binding"/>
</dbReference>
<name>A0A7C9P042_9BACT</name>
<keyword evidence="9" id="KW-0411">Iron-sulfur</keyword>
<sequence>MAQYGFHFDGTRCTGCKTCVLACKDKNDLPNDINFRNVHEFGGGSWKQDASGCWTTDAFTYHVSVACNHCDAPACMEMCPQGAIGKDEATGEVFSDPEMCIGCGTCANSCPYGAPKVDATKKKSVKCDMCADRVAAGKQPVCVEACPLRALDFGKIDDLRAKYGTDAEVAPLPAASETKPNLVITLPVNAKKVGDTSGDEQNPREIK</sequence>
<evidence type="ECO:0000256" key="1">
    <source>
        <dbReference type="ARBA" id="ARBA00001966"/>
    </source>
</evidence>
<feature type="domain" description="4Fe-4S ferredoxin-type" evidence="10">
    <location>
        <begin position="57"/>
        <end position="89"/>
    </location>
</feature>
<dbReference type="PANTHER" id="PTHR43177">
    <property type="entry name" value="PROTEIN NRFC"/>
    <property type="match status" value="1"/>
</dbReference>
<evidence type="ECO:0000256" key="7">
    <source>
        <dbReference type="ARBA" id="ARBA00022982"/>
    </source>
</evidence>
<dbReference type="PROSITE" id="PS00198">
    <property type="entry name" value="4FE4S_FER_1"/>
    <property type="match status" value="1"/>
</dbReference>
<evidence type="ECO:0000256" key="2">
    <source>
        <dbReference type="ARBA" id="ARBA00003584"/>
    </source>
</evidence>
<dbReference type="Gene3D" id="3.30.70.20">
    <property type="match status" value="2"/>
</dbReference>
<proteinExistence type="predicted"/>
<dbReference type="AlphaFoldDB" id="A0A7C9P042"/>
<dbReference type="Pfam" id="PF12800">
    <property type="entry name" value="Fer4_4"/>
    <property type="match status" value="1"/>
</dbReference>
<reference evidence="11" key="1">
    <citation type="submission" date="2018-08" db="EMBL/GenBank/DDBJ databases">
        <title>Murine metabolic-syndrome-specific gut microbial biobank.</title>
        <authorList>
            <person name="Liu C."/>
        </authorList>
    </citation>
    <scope>NUCLEOTIDE SEQUENCE [LARGE SCALE GENOMIC DNA]</scope>
    <source>
        <strain evidence="11">Z82</strain>
    </source>
</reference>
<evidence type="ECO:0000313" key="11">
    <source>
        <dbReference type="EMBL" id="NBI35290.1"/>
    </source>
</evidence>
<dbReference type="InterPro" id="IPR017896">
    <property type="entry name" value="4Fe4S_Fe-S-bd"/>
</dbReference>
<dbReference type="EMBL" id="QWKH01000097">
    <property type="protein sequence ID" value="NBI35290.1"/>
    <property type="molecule type" value="Genomic_DNA"/>
</dbReference>
<evidence type="ECO:0000256" key="6">
    <source>
        <dbReference type="ARBA" id="ARBA00022737"/>
    </source>
</evidence>
<dbReference type="InterPro" id="IPR014297">
    <property type="entry name" value="DMSO_DmsB"/>
</dbReference>
<feature type="domain" description="4Fe-4S ferredoxin-type" evidence="10">
    <location>
        <begin position="4"/>
        <end position="32"/>
    </location>
</feature>
<evidence type="ECO:0000256" key="9">
    <source>
        <dbReference type="ARBA" id="ARBA00023014"/>
    </source>
</evidence>
<keyword evidence="3" id="KW-0813">Transport</keyword>
<dbReference type="PROSITE" id="PS51379">
    <property type="entry name" value="4FE4S_FER_2"/>
    <property type="match status" value="3"/>
</dbReference>
<dbReference type="CDD" id="cd16371">
    <property type="entry name" value="DMSOR_beta_like"/>
    <property type="match status" value="1"/>
</dbReference>
<dbReference type="NCBIfam" id="TIGR02951">
    <property type="entry name" value="DMSO_dmsB"/>
    <property type="match status" value="1"/>
</dbReference>
<evidence type="ECO:0000259" key="10">
    <source>
        <dbReference type="PROSITE" id="PS51379"/>
    </source>
</evidence>
<keyword evidence="5" id="KW-0479">Metal-binding</keyword>
<dbReference type="InterPro" id="IPR017900">
    <property type="entry name" value="4Fe4S_Fe_S_CS"/>
</dbReference>
<evidence type="ECO:0000256" key="4">
    <source>
        <dbReference type="ARBA" id="ARBA00022485"/>
    </source>
</evidence>
<dbReference type="GO" id="GO:0046872">
    <property type="term" value="F:metal ion binding"/>
    <property type="evidence" value="ECO:0007669"/>
    <property type="project" value="UniProtKB-KW"/>
</dbReference>
<dbReference type="PANTHER" id="PTHR43177:SF5">
    <property type="entry name" value="ANAEROBIC DIMETHYL SULFOXIDE REDUCTASE CHAIN B-RELATED"/>
    <property type="match status" value="1"/>
</dbReference>
<gene>
    <name evidence="11" type="primary">dmsB</name>
    <name evidence="11" type="ORF">D1639_09685</name>
</gene>
<comment type="cofactor">
    <cofactor evidence="1">
        <name>[4Fe-4S] cluster</name>
        <dbReference type="ChEBI" id="CHEBI:49883"/>
    </cofactor>
</comment>
<keyword evidence="8" id="KW-0408">Iron</keyword>
<dbReference type="GO" id="GO:0051539">
    <property type="term" value="F:4 iron, 4 sulfur cluster binding"/>
    <property type="evidence" value="ECO:0007669"/>
    <property type="project" value="UniProtKB-KW"/>
</dbReference>
<protein>
    <submittedName>
        <fullName evidence="11">Dimethylsulfoxide reductase subunit B</fullName>
    </submittedName>
</protein>
<comment type="caution">
    <text evidence="11">The sequence shown here is derived from an EMBL/GenBank/DDBJ whole genome shotgun (WGS) entry which is preliminary data.</text>
</comment>
<evidence type="ECO:0000256" key="8">
    <source>
        <dbReference type="ARBA" id="ARBA00023004"/>
    </source>
</evidence>
<evidence type="ECO:0000256" key="3">
    <source>
        <dbReference type="ARBA" id="ARBA00022448"/>
    </source>
</evidence>
<dbReference type="SUPFAM" id="SSF54862">
    <property type="entry name" value="4Fe-4S ferredoxins"/>
    <property type="match status" value="1"/>
</dbReference>
<dbReference type="Pfam" id="PF13247">
    <property type="entry name" value="Fer4_11"/>
    <property type="match status" value="1"/>
</dbReference>
<feature type="domain" description="4Fe-4S ferredoxin-type" evidence="10">
    <location>
        <begin position="91"/>
        <end position="120"/>
    </location>
</feature>